<dbReference type="InterPro" id="IPR007324">
    <property type="entry name" value="Sugar-bd_dom_put"/>
</dbReference>
<dbReference type="EMBL" id="FMJD01000007">
    <property type="protein sequence ID" value="SCM76056.1"/>
    <property type="molecule type" value="Genomic_DNA"/>
</dbReference>
<dbReference type="Gene3D" id="3.40.50.1360">
    <property type="match status" value="1"/>
</dbReference>
<keyword evidence="3" id="KW-0238">DNA-binding</keyword>
<dbReference type="SUPFAM" id="SSF100950">
    <property type="entry name" value="NagB/RpiA/CoA transferase-like"/>
    <property type="match status" value="1"/>
</dbReference>
<proteinExistence type="inferred from homology"/>
<dbReference type="AlphaFoldDB" id="A0A212LEQ8"/>
<dbReference type="GO" id="GO:0003677">
    <property type="term" value="F:DNA binding"/>
    <property type="evidence" value="ECO:0007669"/>
    <property type="project" value="UniProtKB-KW"/>
</dbReference>
<evidence type="ECO:0000313" key="6">
    <source>
        <dbReference type="EMBL" id="SCM76056.1"/>
    </source>
</evidence>
<dbReference type="InterPro" id="IPR036390">
    <property type="entry name" value="WH_DNA-bd_sf"/>
</dbReference>
<name>A0A212LEQ8_9HYPH</name>
<dbReference type="Gene3D" id="1.10.10.60">
    <property type="entry name" value="Homeodomain-like"/>
    <property type="match status" value="1"/>
</dbReference>
<dbReference type="PANTHER" id="PTHR34294:SF1">
    <property type="entry name" value="TRANSCRIPTIONAL REGULATOR LSRR"/>
    <property type="match status" value="1"/>
</dbReference>
<sequence>MIRRAAIYFTEVDLSDSTGQEPGSSRALLHTVAKLYYLSNIPQNEISRQLGLSTATISRLLKRAREDGIVRIEVRDLVGPEELARDLEQKLGLKRAVVADVPETNAVTSLAGAVSGCLSDAGLHPGSVVAIGWGRAVRDIIQAGLERIPGVVTVPANGGMQETAAHFQINEFVRLAAEQMGGTPRFLHAPYLPSATLREAFLSDPGIRETIALWDIAEAAIVGIGLPHVSPAAGQLGVTPDERQLTSAVGDVIRHYFDIRGQLVSWNGADRLIALSVQQLREIPSVIGVAVSTAKAAAIIGAARSRLINILVTDVRTAQAVVDLCD</sequence>
<comment type="similarity">
    <text evidence="1">Belongs to the SorC transcriptional regulatory family.</text>
</comment>
<evidence type="ECO:0000256" key="3">
    <source>
        <dbReference type="ARBA" id="ARBA00023125"/>
    </source>
</evidence>
<reference evidence="6" key="1">
    <citation type="submission" date="2016-08" db="EMBL/GenBank/DDBJ databases">
        <authorList>
            <person name="Seilhamer J.J."/>
        </authorList>
    </citation>
    <scope>NUCLEOTIDE SEQUENCE</scope>
    <source>
        <strain evidence="6">86</strain>
    </source>
</reference>
<accession>A0A212LEQ8</accession>
<dbReference type="Pfam" id="PF13412">
    <property type="entry name" value="HTH_24"/>
    <property type="match status" value="1"/>
</dbReference>
<dbReference type="InterPro" id="IPR037171">
    <property type="entry name" value="NagB/RpiA_transferase-like"/>
</dbReference>
<evidence type="ECO:0000256" key="2">
    <source>
        <dbReference type="ARBA" id="ARBA00023015"/>
    </source>
</evidence>
<evidence type="ECO:0000256" key="4">
    <source>
        <dbReference type="ARBA" id="ARBA00023163"/>
    </source>
</evidence>
<keyword evidence="4" id="KW-0804">Transcription</keyword>
<gene>
    <name evidence="6" type="ORF">KL86PLE_30503</name>
</gene>
<protein>
    <submittedName>
        <fullName evidence="6">Transcriptional regulator, DeoR family</fullName>
    </submittedName>
</protein>
<evidence type="ECO:0000259" key="5">
    <source>
        <dbReference type="Pfam" id="PF04198"/>
    </source>
</evidence>
<evidence type="ECO:0000256" key="1">
    <source>
        <dbReference type="ARBA" id="ARBA00010466"/>
    </source>
</evidence>
<dbReference type="Pfam" id="PF04198">
    <property type="entry name" value="Sugar-bind"/>
    <property type="match status" value="1"/>
</dbReference>
<dbReference type="GO" id="GO:0030246">
    <property type="term" value="F:carbohydrate binding"/>
    <property type="evidence" value="ECO:0007669"/>
    <property type="project" value="InterPro"/>
</dbReference>
<feature type="domain" description="Sugar-binding" evidence="5">
    <location>
        <begin position="79"/>
        <end position="322"/>
    </location>
</feature>
<dbReference type="PANTHER" id="PTHR34294">
    <property type="entry name" value="TRANSCRIPTIONAL REGULATOR-RELATED"/>
    <property type="match status" value="1"/>
</dbReference>
<keyword evidence="2" id="KW-0805">Transcription regulation</keyword>
<dbReference type="RefSeq" id="WP_100079668.1">
    <property type="nucleotide sequence ID" value="NZ_LT608334.1"/>
</dbReference>
<dbReference type="SUPFAM" id="SSF46785">
    <property type="entry name" value="Winged helix' DNA-binding domain"/>
    <property type="match status" value="1"/>
</dbReference>
<organism evidence="6">
    <name type="scientific">uncultured Pleomorphomonas sp</name>
    <dbReference type="NCBI Taxonomy" id="442121"/>
    <lineage>
        <taxon>Bacteria</taxon>
        <taxon>Pseudomonadati</taxon>
        <taxon>Pseudomonadota</taxon>
        <taxon>Alphaproteobacteria</taxon>
        <taxon>Hyphomicrobiales</taxon>
        <taxon>Pleomorphomonadaceae</taxon>
        <taxon>Pleomorphomonas</taxon>
        <taxon>environmental samples</taxon>
    </lineage>
</organism>
<dbReference type="InterPro" id="IPR051054">
    <property type="entry name" value="SorC_transcr_regulators"/>
</dbReference>